<evidence type="ECO:0000259" key="6">
    <source>
        <dbReference type="Pfam" id="PF18052"/>
    </source>
</evidence>
<keyword evidence="5" id="KW-0067">ATP-binding</keyword>
<dbReference type="Pfam" id="PF18052">
    <property type="entry name" value="Rx_N"/>
    <property type="match status" value="1"/>
</dbReference>
<evidence type="ECO:0000256" key="1">
    <source>
        <dbReference type="ARBA" id="ARBA00022614"/>
    </source>
</evidence>
<dbReference type="PANTHER" id="PTHR36766:SF42">
    <property type="entry name" value="NB-ARC DOMAIN DISEASE RESISTANCE PROTEIN"/>
    <property type="match status" value="1"/>
</dbReference>
<keyword evidence="4" id="KW-0611">Plant defense</keyword>
<keyword evidence="3" id="KW-0547">Nucleotide-binding</keyword>
<dbReference type="GO" id="GO:0005524">
    <property type="term" value="F:ATP binding"/>
    <property type="evidence" value="ECO:0007669"/>
    <property type="project" value="UniProtKB-KW"/>
</dbReference>
<dbReference type="Gene3D" id="1.20.5.4130">
    <property type="match status" value="1"/>
</dbReference>
<feature type="domain" description="Disease resistance protein winged helix" evidence="7">
    <location>
        <begin position="649"/>
        <end position="691"/>
    </location>
</feature>
<dbReference type="Proteomes" id="UP000501690">
    <property type="component" value="Linkage Group LG11"/>
</dbReference>
<evidence type="ECO:0000256" key="2">
    <source>
        <dbReference type="ARBA" id="ARBA00022737"/>
    </source>
</evidence>
<name>A0A4D6NN48_VIGUN</name>
<dbReference type="PANTHER" id="PTHR36766">
    <property type="entry name" value="PLANT BROAD-SPECTRUM MILDEW RESISTANCE PROTEIN RPW8"/>
    <property type="match status" value="1"/>
</dbReference>
<reference evidence="9 10" key="1">
    <citation type="submission" date="2019-04" db="EMBL/GenBank/DDBJ databases">
        <title>An improved genome assembly and genetic linkage map for asparagus bean, Vigna unguiculata ssp. sesquipedialis.</title>
        <authorList>
            <person name="Xia Q."/>
            <person name="Zhang R."/>
            <person name="Dong Y."/>
        </authorList>
    </citation>
    <scope>NUCLEOTIDE SEQUENCE [LARGE SCALE GENOMIC DNA]</scope>
    <source>
        <tissue evidence="9">Leaf</tissue>
    </source>
</reference>
<evidence type="ECO:0000256" key="5">
    <source>
        <dbReference type="ARBA" id="ARBA00022840"/>
    </source>
</evidence>
<evidence type="ECO:0000259" key="8">
    <source>
        <dbReference type="Pfam" id="PF25019"/>
    </source>
</evidence>
<dbReference type="InterPro" id="IPR041118">
    <property type="entry name" value="Rx_N"/>
</dbReference>
<accession>A0A4D6NN48</accession>
<sequence>MAEAVLELVLENLSSLVGKELALFLGFHDDLERLASLLTTIKATLEDAEHKQFSDVAIQIWLQKLKDAALTLDDIMDECGCELLGMEFQRIRGVSNKVQIFGSLSSFNPKHVAFRYKIAKKMRRISKRLEEIGEERTKFHFTETVSERSGDSDWRQTTSFITEPQVEILNAEDVGESVWNELYWRSFFQDIKTDECGKVKSFKIHDLVHDLAQFVAIDVCCVSKQNHVTTLSERIHHLSIYGKDSIPLHQVNSLRTYIKPSQRNYFGQICDDVLKCHSLRVLHYERWEPFIPSSIGHLKHLRYLNLSLGKFQTLPISVCKLWNLQILKLDYCKHLRKLPDNLVGLKGLQQLSLKGCFSLSRLPPHVGNLTSLRILNMYIVGKQRGSLLAELGPLKLKGDLLIKHMGKVKSVKDAKEANMFGKKLNKLRLSWDRYDEELELQENVEEILEVLQPDPKQLERVTVDGYKGAYFPQWMSSSSLHLLNFLELNDCGSCLKLPQLGKLPSLKIICLRNISNVKYLYEESDDGGVVFMSLELLTLRHLPNLTRISREGGENMFPHLSTLEIIECPKLLNVSAGFECFTCVKDLLITGCREKVEGVNEALRHMTALRKLTLDDLPNLESLPHCLGNLSLLHDLTIHNCSKLSEILNAEDVGESVWNELYWRSFFQDIKTDECGKVKSFKIHDLVHDLAQFVAIDVCCVSKQNHILKLDYCKHLRKLPDNLVGLKGLQQLSLKGCFSLSRLPPHVGNLTSLRILNMYIVGKQRGSLLAELGPLKLKGDLLIKHMGKVKSVKDAKEANMFGKKLNKLRLSWDRYDEELELQENVEEILEVLQPDPKQLERVTVDGYKGAYFPQWMSSSSLHLLNFLELNDCGSCLKLPQLGKLPSLKIICLRNISNVKYLYEESDDGGVVFMSLELLTLRHLPNLTRISREGGENMFPHLSTLEIIECPKLLNVSAGFECFTCVKDLLITGCREKVEGVNEALRHMTALRKLTLDDLPNLESLPHCLGNLSLLHDLTIHNCSKLRCLPTCLSRSLQYLTISERKWSKKVDDEVTLGLIFNPFLSTITRLLSPKRL</sequence>
<proteinExistence type="predicted"/>
<evidence type="ECO:0000313" key="10">
    <source>
        <dbReference type="Proteomes" id="UP000501690"/>
    </source>
</evidence>
<evidence type="ECO:0000259" key="7">
    <source>
        <dbReference type="Pfam" id="PF23559"/>
    </source>
</evidence>
<dbReference type="Gene3D" id="3.80.10.10">
    <property type="entry name" value="Ribonuclease Inhibitor"/>
    <property type="match status" value="5"/>
</dbReference>
<protein>
    <submittedName>
        <fullName evidence="9">Disease resistance protein RPM1</fullName>
    </submittedName>
</protein>
<dbReference type="Pfam" id="PF25019">
    <property type="entry name" value="LRR_R13L1-DRL21"/>
    <property type="match status" value="2"/>
</dbReference>
<dbReference type="CDD" id="cd14798">
    <property type="entry name" value="RX-CC_like"/>
    <property type="match status" value="1"/>
</dbReference>
<dbReference type="InterPro" id="IPR056789">
    <property type="entry name" value="LRR_R13L1-DRL21"/>
</dbReference>
<dbReference type="InterPro" id="IPR058922">
    <property type="entry name" value="WHD_DRP"/>
</dbReference>
<evidence type="ECO:0000313" key="9">
    <source>
        <dbReference type="EMBL" id="QCE15056.1"/>
    </source>
</evidence>
<feature type="domain" description="R13L1/DRL21-like LRR repeat region" evidence="8">
    <location>
        <begin position="388"/>
        <end position="513"/>
    </location>
</feature>
<keyword evidence="10" id="KW-1185">Reference proteome</keyword>
<dbReference type="AlphaFoldDB" id="A0A4D6NN48"/>
<evidence type="ECO:0000256" key="4">
    <source>
        <dbReference type="ARBA" id="ARBA00022821"/>
    </source>
</evidence>
<feature type="domain" description="Disease resistance N-terminal" evidence="6">
    <location>
        <begin position="5"/>
        <end position="87"/>
    </location>
</feature>
<dbReference type="EMBL" id="CP039355">
    <property type="protein sequence ID" value="QCE15056.1"/>
    <property type="molecule type" value="Genomic_DNA"/>
</dbReference>
<dbReference type="InterPro" id="IPR038005">
    <property type="entry name" value="RX-like_CC"/>
</dbReference>
<gene>
    <name evidence="9" type="ORF">DEO72_LG11g2064</name>
</gene>
<dbReference type="InterPro" id="IPR032675">
    <property type="entry name" value="LRR_dom_sf"/>
</dbReference>
<dbReference type="GO" id="GO:0006952">
    <property type="term" value="P:defense response"/>
    <property type="evidence" value="ECO:0007669"/>
    <property type="project" value="UniProtKB-KW"/>
</dbReference>
<keyword evidence="1" id="KW-0433">Leucine-rich repeat</keyword>
<organism evidence="9 10">
    <name type="scientific">Vigna unguiculata</name>
    <name type="common">Cowpea</name>
    <dbReference type="NCBI Taxonomy" id="3917"/>
    <lineage>
        <taxon>Eukaryota</taxon>
        <taxon>Viridiplantae</taxon>
        <taxon>Streptophyta</taxon>
        <taxon>Embryophyta</taxon>
        <taxon>Tracheophyta</taxon>
        <taxon>Spermatophyta</taxon>
        <taxon>Magnoliopsida</taxon>
        <taxon>eudicotyledons</taxon>
        <taxon>Gunneridae</taxon>
        <taxon>Pentapetalae</taxon>
        <taxon>rosids</taxon>
        <taxon>fabids</taxon>
        <taxon>Fabales</taxon>
        <taxon>Fabaceae</taxon>
        <taxon>Papilionoideae</taxon>
        <taxon>50 kb inversion clade</taxon>
        <taxon>NPAAA clade</taxon>
        <taxon>indigoferoid/millettioid clade</taxon>
        <taxon>Phaseoleae</taxon>
        <taxon>Vigna</taxon>
    </lineage>
</organism>
<keyword evidence="2" id="KW-0677">Repeat</keyword>
<dbReference type="SUPFAM" id="SSF52058">
    <property type="entry name" value="L domain-like"/>
    <property type="match status" value="2"/>
</dbReference>
<feature type="domain" description="Disease resistance protein winged helix" evidence="7">
    <location>
        <begin position="168"/>
        <end position="212"/>
    </location>
</feature>
<dbReference type="Pfam" id="PF23559">
    <property type="entry name" value="WHD_DRP"/>
    <property type="match status" value="2"/>
</dbReference>
<evidence type="ECO:0000256" key="3">
    <source>
        <dbReference type="ARBA" id="ARBA00022741"/>
    </source>
</evidence>
<feature type="domain" description="R13L1/DRL21-like LRR repeat region" evidence="8">
    <location>
        <begin position="769"/>
        <end position="894"/>
    </location>
</feature>